<feature type="region of interest" description="Disordered" evidence="1">
    <location>
        <begin position="1"/>
        <end position="36"/>
    </location>
</feature>
<feature type="region of interest" description="Disordered" evidence="1">
    <location>
        <begin position="278"/>
        <end position="417"/>
    </location>
</feature>
<accession>W4P2Z3</accession>
<feature type="compositionally biased region" description="Low complexity" evidence="1">
    <location>
        <begin position="533"/>
        <end position="552"/>
    </location>
</feature>
<feature type="compositionally biased region" description="Polar residues" evidence="1">
    <location>
        <begin position="478"/>
        <end position="492"/>
    </location>
</feature>
<feature type="compositionally biased region" description="Polar residues" evidence="1">
    <location>
        <begin position="509"/>
        <end position="519"/>
    </location>
</feature>
<proteinExistence type="predicted"/>
<evidence type="ECO:0000313" key="2">
    <source>
        <dbReference type="EMBL" id="FAA01122.1"/>
    </source>
</evidence>
<protein>
    <submittedName>
        <fullName evidence="2">Gag</fullName>
    </submittedName>
</protein>
<sequence>MSDQQASSSTRDEHPPTRAHPHGGLTAAPGMGAWGGGNPLAKTGAALPAKSGLEMIDVNDPAYAKLNEELSLNASQMGDGSKHTVVVSWTSLRANKIDGRGNEITKLLMEHIPEGCCGINFGPHELSIVFKHPNQATEACQKGIQFGMTTIYPNACLREVVLMLYNVPMHHSNEAIADMLNTKTGLKFEKCHRSIGKAPNGCPFETGTRIYYATLTSDVNVKQVIDKVPDSIQVTSASGSPRDVQIQVKGQPTKCFHCKQHHKYATCPTRRTQCNRHEVNENETTRLNTDRAETANNDGFVQVGPKGKAAKAPTQRAWPKPATAQPANQASTSKSSATATTTQPAARTTQTATTQPAAPRATAAASAAAAKANQTASSQAAPSTPQHSAQKRSASQLTPVGASRVHKQPHIQPDEDSFAVDEATTTALAIAGADNDAAVELATLTFDDTSRDSIPSQQLNSDMQALVVATINLTTNDDVEATTNQPSVSTAAGATHDPFRDEGAHEAPNSENAATQENATDAEAPALPSVSESPATDAPGPSGADAPSSSQQ</sequence>
<gene>
    <name evidence="2" type="primary">gag</name>
</gene>
<organism evidence="2">
    <name type="scientific">Capsaspora owczarzaki</name>
    <dbReference type="NCBI Taxonomy" id="192875"/>
    <lineage>
        <taxon>Eukaryota</taxon>
        <taxon>Filasterea</taxon>
        <taxon>Capsaspora</taxon>
    </lineage>
</organism>
<reference evidence="2" key="1">
    <citation type="journal article" date="2013" name="Nat. Commun.">
        <title>The Capsaspora genome reveals a complex unicellular prehistory of animals.</title>
        <authorList>
            <person name="Suga H."/>
            <person name="Chen Z."/>
            <person name="de Mendoza A."/>
            <person name="Sebe-Pedros A."/>
            <person name="Brown M.W."/>
            <person name="Kramer E."/>
            <person name="Carr M."/>
            <person name="Kerner P."/>
            <person name="Vervoort M."/>
            <person name="Sanchez-Pons N."/>
            <person name="Torruella G."/>
            <person name="Derelle R."/>
            <person name="Manning G."/>
            <person name="Lang B.F."/>
            <person name="Russ C."/>
            <person name="Haas B.J."/>
            <person name="Roger A.J."/>
            <person name="Nusbaum C."/>
            <person name="Ruiz-Trillo I."/>
        </authorList>
    </citation>
    <scope>NUCLEOTIDE SEQUENCE</scope>
    <source>
        <strain evidence="2">ATCC 30864</strain>
    </source>
</reference>
<feature type="compositionally biased region" description="Polar residues" evidence="1">
    <location>
        <begin position="382"/>
        <end position="398"/>
    </location>
</feature>
<feature type="compositionally biased region" description="Basic and acidic residues" evidence="1">
    <location>
        <begin position="278"/>
        <end position="293"/>
    </location>
</feature>
<dbReference type="AlphaFoldDB" id="W4P2Z3"/>
<feature type="region of interest" description="Disordered" evidence="1">
    <location>
        <begin position="478"/>
        <end position="552"/>
    </location>
</feature>
<evidence type="ECO:0000256" key="1">
    <source>
        <dbReference type="SAM" id="MobiDB-lite"/>
    </source>
</evidence>
<name>W4P2Z3_9EUKA</name>
<feature type="compositionally biased region" description="Low complexity" evidence="1">
    <location>
        <begin position="327"/>
        <end position="381"/>
    </location>
</feature>
<dbReference type="EMBL" id="BR000986">
    <property type="protein sequence ID" value="FAA01122.1"/>
    <property type="molecule type" value="Genomic_DNA"/>
</dbReference>